<feature type="transmembrane region" description="Helical" evidence="8">
    <location>
        <begin position="337"/>
        <end position="359"/>
    </location>
</feature>
<keyword evidence="4 8" id="KW-0812">Transmembrane</keyword>
<feature type="transmembrane region" description="Helical" evidence="8">
    <location>
        <begin position="204"/>
        <end position="223"/>
    </location>
</feature>
<dbReference type="Gene3D" id="1.20.1250.20">
    <property type="entry name" value="MFS general substrate transporter like domains"/>
    <property type="match status" value="1"/>
</dbReference>
<gene>
    <name evidence="10" type="ORF">ACFPCY_16995</name>
</gene>
<dbReference type="EMBL" id="JBHSIT010000004">
    <property type="protein sequence ID" value="MFC4909023.1"/>
    <property type="molecule type" value="Genomic_DNA"/>
</dbReference>
<feature type="region of interest" description="Disordered" evidence="7">
    <location>
        <begin position="472"/>
        <end position="555"/>
    </location>
</feature>
<feature type="transmembrane region" description="Helical" evidence="8">
    <location>
        <begin position="243"/>
        <end position="264"/>
    </location>
</feature>
<keyword evidence="5 8" id="KW-1133">Transmembrane helix</keyword>
<evidence type="ECO:0000313" key="10">
    <source>
        <dbReference type="EMBL" id="MFC4909023.1"/>
    </source>
</evidence>
<keyword evidence="2" id="KW-0813">Transport</keyword>
<dbReference type="CDD" id="cd17321">
    <property type="entry name" value="MFS_MMR_MDR_like"/>
    <property type="match status" value="1"/>
</dbReference>
<organism evidence="10 11">
    <name type="scientific">Actinomadura gamaensis</name>
    <dbReference type="NCBI Taxonomy" id="1763541"/>
    <lineage>
        <taxon>Bacteria</taxon>
        <taxon>Bacillati</taxon>
        <taxon>Actinomycetota</taxon>
        <taxon>Actinomycetes</taxon>
        <taxon>Streptosporangiales</taxon>
        <taxon>Thermomonosporaceae</taxon>
        <taxon>Actinomadura</taxon>
    </lineage>
</organism>
<keyword evidence="6 8" id="KW-0472">Membrane</keyword>
<accession>A0ABV9U0I8</accession>
<feature type="transmembrane region" description="Helical" evidence="8">
    <location>
        <begin position="178"/>
        <end position="198"/>
    </location>
</feature>
<sequence length="555" mass="58485">MTTMDNTVVIQAIPTIRRDLGMSGSAGEWVTTGYMLMFSCLMVAGGRITDIYGCRVGFTTGMTIFTAASAACGLAPDDAVLIMARVVQGAGAALALPATLVMVTVGRTDKQRSLGTIVWVAAGGAATALGGPIGASIVTYWSWSWIFLVNIVPGVLVIALGAVVLTSKAENAHARVDMPGVLISATMLFALVYGLEAVQRDGWAARPALGVFALALIAFVSFVTVERWAPDPMIHLGFFTNRVFVGGLLSQMLQGMGFTAVLFYSASFMQDYLGFSAVRSSLVLLPAAFTIMVMTPVAFWLAARIGPRIAIGGGMGLMALGMAWFSTIRRGDGYTDLLPGVLTVGLGSALAMPIAMYVLKAIPDERTGVASGILNVIREASGAFGIAVVGVLVHDLPAHASPRALEHFRHGIASGLLLGAVLVAIGGLISATTLPRRDAATAPKTESVTVDVTVDVTPRPVPEDVLVAASVGGETARRHGAPNARVPDTRRSPSYNGYEIGSPHGERRGRYSLHSYLDENVRRGFPPPPEGWYRPYDPEDGETTGPNRIPRGDAW</sequence>
<comment type="caution">
    <text evidence="10">The sequence shown here is derived from an EMBL/GenBank/DDBJ whole genome shotgun (WGS) entry which is preliminary data.</text>
</comment>
<dbReference type="SUPFAM" id="SSF103473">
    <property type="entry name" value="MFS general substrate transporter"/>
    <property type="match status" value="1"/>
</dbReference>
<feature type="transmembrane region" description="Helical" evidence="8">
    <location>
        <begin position="143"/>
        <end position="166"/>
    </location>
</feature>
<feature type="transmembrane region" description="Helical" evidence="8">
    <location>
        <begin position="117"/>
        <end position="137"/>
    </location>
</feature>
<dbReference type="InterPro" id="IPR011701">
    <property type="entry name" value="MFS"/>
</dbReference>
<feature type="transmembrane region" description="Helical" evidence="8">
    <location>
        <begin position="309"/>
        <end position="325"/>
    </location>
</feature>
<evidence type="ECO:0000259" key="9">
    <source>
        <dbReference type="PROSITE" id="PS50850"/>
    </source>
</evidence>
<feature type="transmembrane region" description="Helical" evidence="8">
    <location>
        <begin position="380"/>
        <end position="400"/>
    </location>
</feature>
<evidence type="ECO:0000256" key="5">
    <source>
        <dbReference type="ARBA" id="ARBA00022989"/>
    </source>
</evidence>
<protein>
    <submittedName>
        <fullName evidence="10">MFS transporter</fullName>
    </submittedName>
</protein>
<evidence type="ECO:0000256" key="3">
    <source>
        <dbReference type="ARBA" id="ARBA00022475"/>
    </source>
</evidence>
<dbReference type="Pfam" id="PF07690">
    <property type="entry name" value="MFS_1"/>
    <property type="match status" value="1"/>
</dbReference>
<evidence type="ECO:0000313" key="11">
    <source>
        <dbReference type="Proteomes" id="UP001595872"/>
    </source>
</evidence>
<evidence type="ECO:0000256" key="7">
    <source>
        <dbReference type="SAM" id="MobiDB-lite"/>
    </source>
</evidence>
<dbReference type="PANTHER" id="PTHR42718:SF46">
    <property type="entry name" value="BLR6921 PROTEIN"/>
    <property type="match status" value="1"/>
</dbReference>
<evidence type="ECO:0000256" key="6">
    <source>
        <dbReference type="ARBA" id="ARBA00023136"/>
    </source>
</evidence>
<dbReference type="InterPro" id="IPR036259">
    <property type="entry name" value="MFS_trans_sf"/>
</dbReference>
<dbReference type="InterPro" id="IPR020846">
    <property type="entry name" value="MFS_dom"/>
</dbReference>
<feature type="transmembrane region" description="Helical" evidence="8">
    <location>
        <begin position="56"/>
        <end position="76"/>
    </location>
</feature>
<comment type="subcellular location">
    <subcellularLocation>
        <location evidence="1">Cell membrane</location>
        <topology evidence="1">Multi-pass membrane protein</topology>
    </subcellularLocation>
</comment>
<keyword evidence="11" id="KW-1185">Reference proteome</keyword>
<feature type="transmembrane region" description="Helical" evidence="8">
    <location>
        <begin position="284"/>
        <end position="302"/>
    </location>
</feature>
<dbReference type="Proteomes" id="UP001595872">
    <property type="component" value="Unassembled WGS sequence"/>
</dbReference>
<dbReference type="RefSeq" id="WP_378256172.1">
    <property type="nucleotide sequence ID" value="NZ_JBHSIT010000004.1"/>
</dbReference>
<evidence type="ECO:0000256" key="2">
    <source>
        <dbReference type="ARBA" id="ARBA00022448"/>
    </source>
</evidence>
<keyword evidence="3" id="KW-1003">Cell membrane</keyword>
<dbReference type="PROSITE" id="PS50850">
    <property type="entry name" value="MFS"/>
    <property type="match status" value="1"/>
</dbReference>
<dbReference type="Gene3D" id="1.20.1720.10">
    <property type="entry name" value="Multidrug resistance protein D"/>
    <property type="match status" value="1"/>
</dbReference>
<evidence type="ECO:0000256" key="1">
    <source>
        <dbReference type="ARBA" id="ARBA00004651"/>
    </source>
</evidence>
<evidence type="ECO:0000256" key="8">
    <source>
        <dbReference type="SAM" id="Phobius"/>
    </source>
</evidence>
<dbReference type="PANTHER" id="PTHR42718">
    <property type="entry name" value="MAJOR FACILITATOR SUPERFAMILY MULTIDRUG TRANSPORTER MFSC"/>
    <property type="match status" value="1"/>
</dbReference>
<evidence type="ECO:0000256" key="4">
    <source>
        <dbReference type="ARBA" id="ARBA00022692"/>
    </source>
</evidence>
<feature type="transmembrane region" description="Helical" evidence="8">
    <location>
        <begin position="82"/>
        <end position="105"/>
    </location>
</feature>
<proteinExistence type="predicted"/>
<feature type="transmembrane region" description="Helical" evidence="8">
    <location>
        <begin position="412"/>
        <end position="434"/>
    </location>
</feature>
<name>A0ABV9U0I8_9ACTN</name>
<reference evidence="11" key="1">
    <citation type="journal article" date="2019" name="Int. J. Syst. Evol. Microbiol.">
        <title>The Global Catalogue of Microorganisms (GCM) 10K type strain sequencing project: providing services to taxonomists for standard genome sequencing and annotation.</title>
        <authorList>
            <consortium name="The Broad Institute Genomics Platform"/>
            <consortium name="The Broad Institute Genome Sequencing Center for Infectious Disease"/>
            <person name="Wu L."/>
            <person name="Ma J."/>
        </authorList>
    </citation>
    <scope>NUCLEOTIDE SEQUENCE [LARGE SCALE GENOMIC DNA]</scope>
    <source>
        <strain evidence="11">KLKA75</strain>
    </source>
</reference>
<feature type="domain" description="Major facilitator superfamily (MFS) profile" evidence="9">
    <location>
        <begin position="1"/>
        <end position="438"/>
    </location>
</feature>